<dbReference type="Proteomes" id="UP000008064">
    <property type="component" value="Unassembled WGS sequence"/>
</dbReference>
<dbReference type="AlphaFoldDB" id="F8NRB2"/>
<dbReference type="GeneID" id="18816382"/>
<sequence length="69" mass="7940">MPFIMEVEHLSDRGWPWFPSFFSARILEHVSLTPDALYECVTAYIKAAWSNPCRFFLLFPAATSESTLP</sequence>
<protein>
    <submittedName>
        <fullName evidence="1">Uncharacterized protein</fullName>
    </submittedName>
</protein>
<dbReference type="HOGENOM" id="CLU_2777489_0_0_1"/>
<dbReference type="KEGG" id="sla:SERLADRAFT_447465"/>
<name>F8NRB2_SERL9</name>
<dbReference type="RefSeq" id="XP_007316404.1">
    <property type="nucleotide sequence ID" value="XM_007316342.1"/>
</dbReference>
<proteinExistence type="predicted"/>
<dbReference type="EMBL" id="GL945432">
    <property type="protein sequence ID" value="EGO26231.1"/>
    <property type="molecule type" value="Genomic_DNA"/>
</dbReference>
<gene>
    <name evidence="1" type="ORF">SERLADRAFT_447465</name>
</gene>
<evidence type="ECO:0000313" key="1">
    <source>
        <dbReference type="EMBL" id="EGO26231.1"/>
    </source>
</evidence>
<accession>F8NRB2</accession>
<organism>
    <name type="scientific">Serpula lacrymans var. lacrymans (strain S7.9)</name>
    <name type="common">Dry rot fungus</name>
    <dbReference type="NCBI Taxonomy" id="578457"/>
    <lineage>
        <taxon>Eukaryota</taxon>
        <taxon>Fungi</taxon>
        <taxon>Dikarya</taxon>
        <taxon>Basidiomycota</taxon>
        <taxon>Agaricomycotina</taxon>
        <taxon>Agaricomycetes</taxon>
        <taxon>Agaricomycetidae</taxon>
        <taxon>Boletales</taxon>
        <taxon>Coniophorineae</taxon>
        <taxon>Serpulaceae</taxon>
        <taxon>Serpula</taxon>
    </lineage>
</organism>
<reference evidence="1" key="1">
    <citation type="submission" date="2011-04" db="EMBL/GenBank/DDBJ databases">
        <title>Evolution of plant cell wall degrading machinery underlies the functional diversity of forest fungi.</title>
        <authorList>
            <consortium name="US DOE Joint Genome Institute (JGI-PGF)"/>
            <person name="Eastwood D.C."/>
            <person name="Floudas D."/>
            <person name="Binder M."/>
            <person name="Majcherczyk A."/>
            <person name="Schneider P."/>
            <person name="Aerts A."/>
            <person name="Asiegbu F.O."/>
            <person name="Baker S.E."/>
            <person name="Barry K."/>
            <person name="Bendiksby M."/>
            <person name="Blumentritt M."/>
            <person name="Coutinho P.M."/>
            <person name="Cullen D."/>
            <person name="Cullen D."/>
            <person name="Gathman A."/>
            <person name="Goodell B."/>
            <person name="Henrissat B."/>
            <person name="Ihrmark K."/>
            <person name="Kauserud H."/>
            <person name="Kohler A."/>
            <person name="LaButti K."/>
            <person name="Lapidus A."/>
            <person name="Lavin J.L."/>
            <person name="Lee Y.-H."/>
            <person name="Lindquist E."/>
            <person name="Lilly W."/>
            <person name="Lucas S."/>
            <person name="Morin E."/>
            <person name="Murat C."/>
            <person name="Oguiza J.A."/>
            <person name="Park J."/>
            <person name="Pisabarro A.G."/>
            <person name="Riley R."/>
            <person name="Rosling A."/>
            <person name="Salamov A."/>
            <person name="Schmidt O."/>
            <person name="Schmutz J."/>
            <person name="Skrede I."/>
            <person name="Stenlid J."/>
            <person name="Wiebenga A."/>
            <person name="Xie X."/>
            <person name="Kues U."/>
            <person name="Hibbett D.S."/>
            <person name="Hoffmeister D."/>
            <person name="Hogberg N."/>
            <person name="Martin F."/>
            <person name="Grigoriev I.V."/>
            <person name="Watkinson S.C."/>
        </authorList>
    </citation>
    <scope>NUCLEOTIDE SEQUENCE</scope>
    <source>
        <strain evidence="1">S7.9</strain>
    </source>
</reference>